<keyword evidence="3" id="KW-1185">Reference proteome</keyword>
<dbReference type="Gene3D" id="2.30.40.10">
    <property type="entry name" value="Urease, subunit C, domain 1"/>
    <property type="match status" value="1"/>
</dbReference>
<dbReference type="Gene3D" id="3.20.20.140">
    <property type="entry name" value="Metal-dependent hydrolases"/>
    <property type="match status" value="1"/>
</dbReference>
<sequence length="490" mass="51396">MLTTGDTITWIGTDDQAPTRTADTVLHLDGALITPAFVDAHLHTTATGLALTGLDLTTSPTRTAALDALATHARHHRHHTLFATGWDETRWPENTPPTAGDLDRATHGAPVYLARVDGHTAVISTALAAAAHAADHPGWHPTGLVTGDAHHHARRTADATLTTGQRHAAWDAVRTRAATLGIAALHEMAGPDVSSADDLTGLLAHAATTPGPAILGYWAGDLPTADTLGARWGGDTFVDGSLGSHTAALHTPYADAPHHGTLHLDTDTIRDIALTCATTGRQTGFHTIGDAAITTVLDGLDAAATHLGPHRRHTLTTARHRLEHAEMITPAHLPRIAALGLVISTQPAFDARWGGPHNLYTTRLGPTRAATLNPYATLTRAGIPLAFGSDAPVTPLDPWGAVHAATTHHTPTARLHPHTALDAATRGGWYAAHADHDGHGTLAPGHPATYAIWTHPTTSAHPTALPHPTAPTPTCHRTVLRGQILHDTLT</sequence>
<gene>
    <name evidence="2" type="ORF">MXD59_25745</name>
</gene>
<name>A0ABT0K6H0_9ACTN</name>
<dbReference type="SUPFAM" id="SSF51556">
    <property type="entry name" value="Metallo-dependent hydrolases"/>
    <property type="match status" value="1"/>
</dbReference>
<evidence type="ECO:0000313" key="3">
    <source>
        <dbReference type="Proteomes" id="UP001201873"/>
    </source>
</evidence>
<comment type="caution">
    <text evidence="2">The sequence shown here is derived from an EMBL/GenBank/DDBJ whole genome shotgun (WGS) entry which is preliminary data.</text>
</comment>
<evidence type="ECO:0000259" key="1">
    <source>
        <dbReference type="Pfam" id="PF07969"/>
    </source>
</evidence>
<dbReference type="PANTHER" id="PTHR22642:SF2">
    <property type="entry name" value="PROTEIN LONG AFTER FAR-RED 3"/>
    <property type="match status" value="1"/>
</dbReference>
<dbReference type="Proteomes" id="UP001201873">
    <property type="component" value="Unassembled WGS sequence"/>
</dbReference>
<evidence type="ECO:0000313" key="2">
    <source>
        <dbReference type="EMBL" id="MCK9879114.1"/>
    </source>
</evidence>
<protein>
    <submittedName>
        <fullName evidence="2">Amidohydrolase family protein</fullName>
    </submittedName>
</protein>
<dbReference type="InterPro" id="IPR011059">
    <property type="entry name" value="Metal-dep_hydrolase_composite"/>
</dbReference>
<dbReference type="EMBL" id="JALKFT010000076">
    <property type="protein sequence ID" value="MCK9879114.1"/>
    <property type="molecule type" value="Genomic_DNA"/>
</dbReference>
<dbReference type="PANTHER" id="PTHR22642">
    <property type="entry name" value="IMIDAZOLONEPROPIONASE"/>
    <property type="match status" value="1"/>
</dbReference>
<dbReference type="Gene3D" id="3.10.310.70">
    <property type="match status" value="1"/>
</dbReference>
<organism evidence="2 3">
    <name type="scientific">Frankia umida</name>
    <dbReference type="NCBI Taxonomy" id="573489"/>
    <lineage>
        <taxon>Bacteria</taxon>
        <taxon>Bacillati</taxon>
        <taxon>Actinomycetota</taxon>
        <taxon>Actinomycetes</taxon>
        <taxon>Frankiales</taxon>
        <taxon>Frankiaceae</taxon>
        <taxon>Frankia</taxon>
    </lineage>
</organism>
<accession>A0ABT0K6H0</accession>
<dbReference type="InterPro" id="IPR032466">
    <property type="entry name" value="Metal_Hydrolase"/>
</dbReference>
<dbReference type="InterPro" id="IPR013108">
    <property type="entry name" value="Amidohydro_3"/>
</dbReference>
<reference evidence="2 3" key="1">
    <citation type="submission" date="2022-04" db="EMBL/GenBank/DDBJ databases">
        <title>Genome diversity in the genus Frankia.</title>
        <authorList>
            <person name="Carlos-Shanley C."/>
            <person name="Hahn D."/>
        </authorList>
    </citation>
    <scope>NUCLEOTIDE SEQUENCE [LARGE SCALE GENOMIC DNA]</scope>
    <source>
        <strain evidence="2 3">Ag45/Mut15</strain>
    </source>
</reference>
<proteinExistence type="predicted"/>
<dbReference type="Pfam" id="PF07969">
    <property type="entry name" value="Amidohydro_3"/>
    <property type="match status" value="1"/>
</dbReference>
<dbReference type="SUPFAM" id="SSF51338">
    <property type="entry name" value="Composite domain of metallo-dependent hydrolases"/>
    <property type="match status" value="1"/>
</dbReference>
<feature type="domain" description="Amidohydrolase 3" evidence="1">
    <location>
        <begin position="27"/>
        <end position="485"/>
    </location>
</feature>